<accession>A0ABS3SHW2</accession>
<keyword evidence="1" id="KW-0472">Membrane</keyword>
<reference evidence="2 3" key="1">
    <citation type="submission" date="2021-03" db="EMBL/GenBank/DDBJ databases">
        <title>novel species in genus Cellulomonas.</title>
        <authorList>
            <person name="Zhang G."/>
        </authorList>
    </citation>
    <scope>NUCLEOTIDE SEQUENCE [LARGE SCALE GENOMIC DNA]</scope>
    <source>
        <strain evidence="3">zg-ZUI188</strain>
    </source>
</reference>
<feature type="transmembrane region" description="Helical" evidence="1">
    <location>
        <begin position="114"/>
        <end position="131"/>
    </location>
</feature>
<feature type="transmembrane region" description="Helical" evidence="1">
    <location>
        <begin position="91"/>
        <end position="108"/>
    </location>
</feature>
<keyword evidence="1" id="KW-1133">Transmembrane helix</keyword>
<evidence type="ECO:0000313" key="3">
    <source>
        <dbReference type="Proteomes" id="UP000678317"/>
    </source>
</evidence>
<protein>
    <submittedName>
        <fullName evidence="2">Uncharacterized protein</fullName>
    </submittedName>
</protein>
<comment type="caution">
    <text evidence="2">The sequence shown here is derived from an EMBL/GenBank/DDBJ whole genome shotgun (WGS) entry which is preliminary data.</text>
</comment>
<feature type="transmembrane region" description="Helical" evidence="1">
    <location>
        <begin position="12"/>
        <end position="37"/>
    </location>
</feature>
<gene>
    <name evidence="2" type="ORF">J4035_11875</name>
</gene>
<proteinExistence type="predicted"/>
<sequence length="153" mass="16102">MRVQTATRIGGWAFVLTGAGHLILDTLLPSTGDLLVLERQMARVLFPMAPSHSMADLLEGFSVTMSLLLIGQGLSALLMTRHGATPERQQVVLLLALSLTLLVTAVLLLPAPPIVLMAVATVAFALALSASRREQATAPRPAPQPAHRTPAGS</sequence>
<keyword evidence="3" id="KW-1185">Reference proteome</keyword>
<dbReference type="Proteomes" id="UP000678317">
    <property type="component" value="Unassembled WGS sequence"/>
</dbReference>
<organism evidence="2 3">
    <name type="scientific">Cellulomonas fengjieae</name>
    <dbReference type="NCBI Taxonomy" id="2819978"/>
    <lineage>
        <taxon>Bacteria</taxon>
        <taxon>Bacillati</taxon>
        <taxon>Actinomycetota</taxon>
        <taxon>Actinomycetes</taxon>
        <taxon>Micrococcales</taxon>
        <taxon>Cellulomonadaceae</taxon>
        <taxon>Cellulomonas</taxon>
    </lineage>
</organism>
<evidence type="ECO:0000313" key="2">
    <source>
        <dbReference type="EMBL" id="MBO3085338.1"/>
    </source>
</evidence>
<dbReference type="InterPro" id="IPR058068">
    <property type="entry name" value="LIC_13387-like"/>
</dbReference>
<feature type="transmembrane region" description="Helical" evidence="1">
    <location>
        <begin position="57"/>
        <end position="79"/>
    </location>
</feature>
<dbReference type="EMBL" id="JAGFBM010000006">
    <property type="protein sequence ID" value="MBO3085338.1"/>
    <property type="molecule type" value="Genomic_DNA"/>
</dbReference>
<name>A0ABS3SHW2_9CELL</name>
<dbReference type="RefSeq" id="WP_208289768.1">
    <property type="nucleotide sequence ID" value="NZ_CP074404.1"/>
</dbReference>
<keyword evidence="1" id="KW-0812">Transmembrane</keyword>
<evidence type="ECO:0000256" key="1">
    <source>
        <dbReference type="SAM" id="Phobius"/>
    </source>
</evidence>
<dbReference type="NCBIfam" id="NF047765">
    <property type="entry name" value="LIC_13387_fam"/>
    <property type="match status" value="1"/>
</dbReference>